<reference evidence="2 3" key="1">
    <citation type="journal article" date="2016" name="Sci. Rep.">
        <title>Metabolic traits of an uncultured archaeal lineage -MSBL1- from brine pools of the Red Sea.</title>
        <authorList>
            <person name="Mwirichia R."/>
            <person name="Alam I."/>
            <person name="Rashid M."/>
            <person name="Vinu M."/>
            <person name="Ba-Alawi W."/>
            <person name="Anthony Kamau A."/>
            <person name="Kamanda Ngugi D."/>
            <person name="Goker M."/>
            <person name="Klenk H.P."/>
            <person name="Bajic V."/>
            <person name="Stingl U."/>
        </authorList>
    </citation>
    <scope>NUCLEOTIDE SEQUENCE [LARGE SCALE GENOMIC DNA]</scope>
    <source>
        <strain evidence="2">SCGC-AAA259I14</strain>
    </source>
</reference>
<dbReference type="InterPro" id="IPR029044">
    <property type="entry name" value="Nucleotide-diphossugar_trans"/>
</dbReference>
<dbReference type="PANTHER" id="PTHR43685">
    <property type="entry name" value="GLYCOSYLTRANSFERASE"/>
    <property type="match status" value="1"/>
</dbReference>
<dbReference type="PANTHER" id="PTHR43685:SF2">
    <property type="entry name" value="GLYCOSYLTRANSFERASE 2-LIKE DOMAIN-CONTAINING PROTEIN"/>
    <property type="match status" value="1"/>
</dbReference>
<dbReference type="SUPFAM" id="SSF53448">
    <property type="entry name" value="Nucleotide-diphospho-sugar transferases"/>
    <property type="match status" value="1"/>
</dbReference>
<comment type="caution">
    <text evidence="2">The sequence shown here is derived from an EMBL/GenBank/DDBJ whole genome shotgun (WGS) entry which is preliminary data.</text>
</comment>
<feature type="domain" description="Glycosyltransferase 2-like" evidence="1">
    <location>
        <begin position="3"/>
        <end position="111"/>
    </location>
</feature>
<evidence type="ECO:0000259" key="1">
    <source>
        <dbReference type="Pfam" id="PF00535"/>
    </source>
</evidence>
<dbReference type="GO" id="GO:0044010">
    <property type="term" value="P:single-species biofilm formation"/>
    <property type="evidence" value="ECO:0007669"/>
    <property type="project" value="TreeGrafter"/>
</dbReference>
<organism evidence="2 3">
    <name type="scientific">candidate division MSBL1 archaeon SCGC-AAA259I14</name>
    <dbReference type="NCBI Taxonomy" id="1698268"/>
    <lineage>
        <taxon>Archaea</taxon>
        <taxon>Methanobacteriati</taxon>
        <taxon>Methanobacteriota</taxon>
        <taxon>candidate division MSBL1</taxon>
    </lineage>
</organism>
<accession>A0A133UPZ9</accession>
<dbReference type="InterPro" id="IPR001173">
    <property type="entry name" value="Glyco_trans_2-like"/>
</dbReference>
<gene>
    <name evidence="2" type="ORF">AKJ38_03720</name>
</gene>
<proteinExistence type="predicted"/>
<sequence length="234" mass="27029">MISIVIPALNEEEYIGDCLKSLTNQKYSKNYEIIVMDNGSEDKTRKIAKEYCDKLFVDPDLELYQLRNKGIKEAEGDIIAQTDADCIVSKNWLKEAENGLKDSVLVTGPIMPLEDTITYEILLWLFNTFLRVSMNVFKFSHTSAGNCAFYRDPALSIGGFKDSFPSDGKFGVEMRNCGKLSYNPNMEVHTSMRRYKNQSFSKTIYELAISHLKLRWGEEQAFEKSFYWNEVERR</sequence>
<evidence type="ECO:0000313" key="2">
    <source>
        <dbReference type="EMBL" id="KXA96197.1"/>
    </source>
</evidence>
<dbReference type="Gene3D" id="3.90.550.10">
    <property type="entry name" value="Spore Coat Polysaccharide Biosynthesis Protein SpsA, Chain A"/>
    <property type="match status" value="1"/>
</dbReference>
<dbReference type="Pfam" id="PF00535">
    <property type="entry name" value="Glycos_transf_2"/>
    <property type="match status" value="1"/>
</dbReference>
<dbReference type="EMBL" id="LHXS01000082">
    <property type="protein sequence ID" value="KXA96197.1"/>
    <property type="molecule type" value="Genomic_DNA"/>
</dbReference>
<evidence type="ECO:0000313" key="3">
    <source>
        <dbReference type="Proteomes" id="UP000070414"/>
    </source>
</evidence>
<name>A0A133UPZ9_9EURY</name>
<protein>
    <recommendedName>
        <fullName evidence="1">Glycosyltransferase 2-like domain-containing protein</fullName>
    </recommendedName>
</protein>
<dbReference type="AlphaFoldDB" id="A0A133UPZ9"/>
<dbReference type="InterPro" id="IPR050834">
    <property type="entry name" value="Glycosyltransf_2"/>
</dbReference>
<keyword evidence="3" id="KW-1185">Reference proteome</keyword>
<dbReference type="Proteomes" id="UP000070414">
    <property type="component" value="Unassembled WGS sequence"/>
</dbReference>